<reference evidence="2 4" key="1">
    <citation type="submission" date="2019-07" db="EMBL/GenBank/DDBJ databases">
        <authorList>
            <person name="Qu J.-H."/>
        </authorList>
    </citation>
    <scope>NUCLEOTIDE SEQUENCE [LARGE SCALE GENOMIC DNA]</scope>
    <source>
        <strain evidence="2 4">MDT1-10-3</strain>
    </source>
</reference>
<protein>
    <submittedName>
        <fullName evidence="2">DUF1800 domain-containing protein</fullName>
    </submittedName>
</protein>
<feature type="compositionally biased region" description="Polar residues" evidence="1">
    <location>
        <begin position="637"/>
        <end position="654"/>
    </location>
</feature>
<reference evidence="3 5" key="3">
    <citation type="submission" date="2024-08" db="EMBL/GenBank/DDBJ databases">
        <authorList>
            <person name="Wei W."/>
        </authorList>
    </citation>
    <scope>NUCLEOTIDE SEQUENCE [LARGE SCALE GENOMIC DNA]</scope>
    <source>
        <strain evidence="3 5">XU2</strain>
    </source>
</reference>
<proteinExistence type="predicted"/>
<dbReference type="Pfam" id="PF08811">
    <property type="entry name" value="DUF1800"/>
    <property type="match status" value="1"/>
</dbReference>
<keyword evidence="5" id="KW-1185">Reference proteome</keyword>
<dbReference type="EMBL" id="JBGOGF010000003">
    <property type="protein sequence ID" value="MFA1771159.1"/>
    <property type="molecule type" value="Genomic_DNA"/>
</dbReference>
<evidence type="ECO:0000313" key="2">
    <source>
        <dbReference type="EMBL" id="KAA6433510.1"/>
    </source>
</evidence>
<accession>A0A5M8QF01</accession>
<dbReference type="EMBL" id="VKKZ01000021">
    <property type="protein sequence ID" value="KAA6433510.1"/>
    <property type="molecule type" value="Genomic_DNA"/>
</dbReference>
<dbReference type="Proteomes" id="UP000323866">
    <property type="component" value="Unassembled WGS sequence"/>
</dbReference>
<sequence>MKKAIQFSVLALLLLAGGLIFSSFRERNTVAAKGPKFPYKKAGLTERQAAAHLLSRFTYGAQPRQVDEVVKMGLEKWLLQQLTAQLPDQALQQRLEAYSTLKMTNEQIVQTFPQRGQLVRQAVKEGVIDQTKVKNGFADKSANEEYRQKLGDYMKQKGFRQERELYQELINQKILRAAYTQNQLQEILTSFWFNHFNVSFTNKNCSPYILSYERDVIRPNALGQFERLLLATAKSPAMLTYLDNFKSTVSSESLTPSQKKVQQYQLRALQERQAQDSSAQGLQMMEMVKASQKKQGLNENYAREIMELHTLGVDGGYTQQDVTQAARVLTGWTINPAITQYNAAGNKAAAPGPKRLAAMATQGYVLEEDFRFAANKHDKGKKVVLSKEFAANGGYEEGVELIKLLAHHPSTARFISKKLAVRFVNDNPPQTLIDKMAKTFTEKGGDIQQVLLTMVSSPEFWDKEALREKTKSPFELAISSVRSLNAEVNAPFQLHNWISKMGERMYYYQAPTGFPDKAAYWINTGSLLNRMNFGLALASQRIPGVRLDLMALNQHREPESAEVALATYSRYLLPERDLTETIKRLTPSLKDPDFSHKVDAAASQNNPMAPADASEDEDQMMAPRLEKKNGGRKNAGAATSDSARARQGNNGSNPMLAQVVGIIIGSPEFQRR</sequence>
<gene>
    <name evidence="3" type="ORF">ACD591_07640</name>
    <name evidence="2" type="ORF">FOE74_13680</name>
</gene>
<comment type="caution">
    <text evidence="2">The sequence shown here is derived from an EMBL/GenBank/DDBJ whole genome shotgun (WGS) entry which is preliminary data.</text>
</comment>
<dbReference type="RefSeq" id="WP_149099169.1">
    <property type="nucleotide sequence ID" value="NZ_BMMG01000004.1"/>
</dbReference>
<name>A0A5M8QF01_9BACT</name>
<dbReference type="OrthoDB" id="9772295at2"/>
<evidence type="ECO:0000313" key="4">
    <source>
        <dbReference type="Proteomes" id="UP000323866"/>
    </source>
</evidence>
<dbReference type="InterPro" id="IPR014917">
    <property type="entry name" value="DUF1800"/>
</dbReference>
<reference evidence="2 4" key="2">
    <citation type="submission" date="2019-09" db="EMBL/GenBank/DDBJ databases">
        <title>A bacterium isolated from glacier soil.</title>
        <authorList>
            <person name="Liu Q."/>
        </authorList>
    </citation>
    <scope>NUCLEOTIDE SEQUENCE [LARGE SCALE GENOMIC DNA]</scope>
    <source>
        <strain evidence="2 4">MDT1-10-3</strain>
    </source>
</reference>
<feature type="region of interest" description="Disordered" evidence="1">
    <location>
        <begin position="625"/>
        <end position="654"/>
    </location>
</feature>
<evidence type="ECO:0000256" key="1">
    <source>
        <dbReference type="SAM" id="MobiDB-lite"/>
    </source>
</evidence>
<dbReference type="AlphaFoldDB" id="A0A5M8QF01"/>
<evidence type="ECO:0000313" key="3">
    <source>
        <dbReference type="EMBL" id="MFA1771159.1"/>
    </source>
</evidence>
<organism evidence="2 4">
    <name type="scientific">Rufibacter glacialis</name>
    <dbReference type="NCBI Taxonomy" id="1259555"/>
    <lineage>
        <taxon>Bacteria</taxon>
        <taxon>Pseudomonadati</taxon>
        <taxon>Bacteroidota</taxon>
        <taxon>Cytophagia</taxon>
        <taxon>Cytophagales</taxon>
        <taxon>Hymenobacteraceae</taxon>
        <taxon>Rufibacter</taxon>
    </lineage>
</organism>
<dbReference type="Proteomes" id="UP001570846">
    <property type="component" value="Unassembled WGS sequence"/>
</dbReference>
<evidence type="ECO:0000313" key="5">
    <source>
        <dbReference type="Proteomes" id="UP001570846"/>
    </source>
</evidence>